<dbReference type="Gene3D" id="3.40.50.1820">
    <property type="entry name" value="alpha/beta hydrolase"/>
    <property type="match status" value="1"/>
</dbReference>
<organism evidence="3 4">
    <name type="scientific">Kingdonia uniflora</name>
    <dbReference type="NCBI Taxonomy" id="39325"/>
    <lineage>
        <taxon>Eukaryota</taxon>
        <taxon>Viridiplantae</taxon>
        <taxon>Streptophyta</taxon>
        <taxon>Embryophyta</taxon>
        <taxon>Tracheophyta</taxon>
        <taxon>Spermatophyta</taxon>
        <taxon>Magnoliopsida</taxon>
        <taxon>Ranunculales</taxon>
        <taxon>Circaeasteraceae</taxon>
        <taxon>Kingdonia</taxon>
    </lineage>
</organism>
<gene>
    <name evidence="3" type="ORF">GIB67_003145</name>
</gene>
<comment type="caution">
    <text evidence="3">The sequence shown here is derived from an EMBL/GenBank/DDBJ whole genome shotgun (WGS) entry which is preliminary data.</text>
</comment>
<evidence type="ECO:0000259" key="2">
    <source>
        <dbReference type="Pfam" id="PF14244"/>
    </source>
</evidence>
<protein>
    <recommendedName>
        <fullName evidence="2">Retrotransposon Copia-like N-terminal domain-containing protein</fullName>
    </recommendedName>
</protein>
<accession>A0A7J7N5V7</accession>
<dbReference type="InterPro" id="IPR029472">
    <property type="entry name" value="Copia-like_N"/>
</dbReference>
<feature type="region of interest" description="Disordered" evidence="1">
    <location>
        <begin position="132"/>
        <end position="153"/>
    </location>
</feature>
<dbReference type="EMBL" id="JACGCM010001019">
    <property type="protein sequence ID" value="KAF6162599.1"/>
    <property type="molecule type" value="Genomic_DNA"/>
</dbReference>
<dbReference type="Proteomes" id="UP000541444">
    <property type="component" value="Unassembled WGS sequence"/>
</dbReference>
<evidence type="ECO:0000313" key="4">
    <source>
        <dbReference type="Proteomes" id="UP000541444"/>
    </source>
</evidence>
<dbReference type="OrthoDB" id="416344at2759"/>
<evidence type="ECO:0000313" key="3">
    <source>
        <dbReference type="EMBL" id="KAF6162599.1"/>
    </source>
</evidence>
<dbReference type="InterPro" id="IPR029058">
    <property type="entry name" value="AB_hydrolase_fold"/>
</dbReference>
<dbReference type="Pfam" id="PF14244">
    <property type="entry name" value="Retrotran_gag_3"/>
    <property type="match status" value="1"/>
</dbReference>
<name>A0A7J7N5V7_9MAGN</name>
<feature type="domain" description="Retrotransposon Copia-like N-terminal" evidence="2">
    <location>
        <begin position="32"/>
        <end position="76"/>
    </location>
</feature>
<dbReference type="SUPFAM" id="SSF53474">
    <property type="entry name" value="alpha/beta-Hydrolases"/>
    <property type="match status" value="1"/>
</dbReference>
<keyword evidence="4" id="KW-1185">Reference proteome</keyword>
<dbReference type="PANTHER" id="PTHR43056:SF5">
    <property type="entry name" value="PEPTIDASE S9 PROLYL OLIGOPEPTIDASE CATALYTIC DOMAIN-CONTAINING PROTEIN"/>
    <property type="match status" value="1"/>
</dbReference>
<proteinExistence type="predicted"/>
<reference evidence="3 4" key="1">
    <citation type="journal article" date="2020" name="IScience">
        <title>Genome Sequencing of the Endangered Kingdonia uniflora (Circaeasteraceae, Ranunculales) Reveals Potential Mechanisms of Evolutionary Specialization.</title>
        <authorList>
            <person name="Sun Y."/>
            <person name="Deng T."/>
            <person name="Zhang A."/>
            <person name="Moore M.J."/>
            <person name="Landis J.B."/>
            <person name="Lin N."/>
            <person name="Zhang H."/>
            <person name="Zhang X."/>
            <person name="Huang J."/>
            <person name="Zhang X."/>
            <person name="Sun H."/>
            <person name="Wang H."/>
        </authorList>
    </citation>
    <scope>NUCLEOTIDE SEQUENCE [LARGE SCALE GENOMIC DNA]</scope>
    <source>
        <strain evidence="3">TB1705</strain>
        <tissue evidence="3">Leaf</tissue>
    </source>
</reference>
<dbReference type="InterPro" id="IPR050585">
    <property type="entry name" value="Xaa-Pro_dipeptidyl-ppase/CocE"/>
</dbReference>
<evidence type="ECO:0000256" key="1">
    <source>
        <dbReference type="SAM" id="MobiDB-lite"/>
    </source>
</evidence>
<dbReference type="PANTHER" id="PTHR43056">
    <property type="entry name" value="PEPTIDASE S9 PROLYL OLIGOPEPTIDASE"/>
    <property type="match status" value="1"/>
</dbReference>
<sequence>MAIGDESSLSSSSAVSLIRTSEDVQSFNSVHDNPNLKITSQLLDGLNYVRWVQSMKLFVGGRGKIGFLLGTKIEPAETNPKYILSERIMLGSFNFPMRLGILNRSRQSPMPHFFPSAMTHRYAYPAPPSVPSQILHTSSPSPSPLPVASGNSPPRGRSVIIVIENTNEVLKIYSLDAEFSRPFWVFGISSYDLIRGNGNDLIACSYRQNGRSYLGILDDETASLSVLGGPFTDINNMICGGDYLYVEGASEIHPLSIVKVSLDYRELKAVDFSVIWSSFPDSMKYKLYFSLPELIEFPTEIRGQNAYAYFYPPSNPIYQSGPEEKPPLLLKSHGGPTDEARGILNLNIQYWTSRGWAFVDVNYGGSSGVSYNFTSH</sequence>
<dbReference type="AlphaFoldDB" id="A0A7J7N5V7"/>